<evidence type="ECO:0000256" key="1">
    <source>
        <dbReference type="ARBA" id="ARBA00001964"/>
    </source>
</evidence>
<dbReference type="InterPro" id="IPR009014">
    <property type="entry name" value="Transketo_C/PFOR_II"/>
</dbReference>
<evidence type="ECO:0000313" key="8">
    <source>
        <dbReference type="Proteomes" id="UP001497382"/>
    </source>
</evidence>
<dbReference type="InterPro" id="IPR005475">
    <property type="entry name" value="Transketolase-like_Pyr-bd"/>
</dbReference>
<dbReference type="GO" id="GO:0006086">
    <property type="term" value="P:pyruvate decarboxylation to acetyl-CoA"/>
    <property type="evidence" value="ECO:0007669"/>
    <property type="project" value="InterPro"/>
</dbReference>
<accession>A0AAV1Z537</accession>
<dbReference type="SUPFAM" id="SSF52922">
    <property type="entry name" value="TK C-terminal domain-like"/>
    <property type="match status" value="1"/>
</dbReference>
<dbReference type="PANTHER" id="PTHR11624:SF96">
    <property type="entry name" value="PYRUVATE DEHYDROGENASE E1 COMPONENT SUBUNIT BETA, MITOCHONDRIAL"/>
    <property type="match status" value="1"/>
</dbReference>
<dbReference type="SUPFAM" id="SSF52518">
    <property type="entry name" value="Thiamin diphosphate-binding fold (THDP-binding)"/>
    <property type="match status" value="1"/>
</dbReference>
<dbReference type="Proteomes" id="UP001497382">
    <property type="component" value="Unassembled WGS sequence"/>
</dbReference>
<comment type="caution">
    <text evidence="7">The sequence shown here is derived from an EMBL/GenBank/DDBJ whole genome shotgun (WGS) entry which is preliminary data.</text>
</comment>
<evidence type="ECO:0000256" key="2">
    <source>
        <dbReference type="ARBA" id="ARBA00023002"/>
    </source>
</evidence>
<dbReference type="EC" id="1.2.4.1" evidence="5"/>
<dbReference type="AlphaFoldDB" id="A0AAV1Z537"/>
<comment type="function">
    <text evidence="5">The pyruvate dehydrogenase complex catalyzes the overall conversion of pyruvate to acetyl-CoA and CO2.</text>
</comment>
<dbReference type="Gene3D" id="3.40.50.970">
    <property type="match status" value="2"/>
</dbReference>
<evidence type="ECO:0000256" key="4">
    <source>
        <dbReference type="ARBA" id="ARBA00023317"/>
    </source>
</evidence>
<keyword evidence="3 5" id="KW-0786">Thiamine pyrophosphate</keyword>
<dbReference type="SMART" id="SM00861">
    <property type="entry name" value="Transket_pyr"/>
    <property type="match status" value="1"/>
</dbReference>
<dbReference type="GO" id="GO:0004739">
    <property type="term" value="F:pyruvate dehydrogenase (acetyl-transferring) activity"/>
    <property type="evidence" value="ECO:0007669"/>
    <property type="project" value="UniProtKB-UniRule"/>
</dbReference>
<dbReference type="PANTHER" id="PTHR11624">
    <property type="entry name" value="DEHYDROGENASE RELATED"/>
    <property type="match status" value="1"/>
</dbReference>
<organism evidence="7 8">
    <name type="scientific">Larinioides sclopetarius</name>
    <dbReference type="NCBI Taxonomy" id="280406"/>
    <lineage>
        <taxon>Eukaryota</taxon>
        <taxon>Metazoa</taxon>
        <taxon>Ecdysozoa</taxon>
        <taxon>Arthropoda</taxon>
        <taxon>Chelicerata</taxon>
        <taxon>Arachnida</taxon>
        <taxon>Araneae</taxon>
        <taxon>Araneomorphae</taxon>
        <taxon>Entelegynae</taxon>
        <taxon>Araneoidea</taxon>
        <taxon>Araneidae</taxon>
        <taxon>Larinioides</taxon>
    </lineage>
</organism>
<feature type="domain" description="Transketolase-like pyrimidine-binding" evidence="6">
    <location>
        <begin position="1"/>
        <end position="108"/>
    </location>
</feature>
<dbReference type="InterPro" id="IPR029061">
    <property type="entry name" value="THDP-binding"/>
</dbReference>
<evidence type="ECO:0000256" key="3">
    <source>
        <dbReference type="ARBA" id="ARBA00023052"/>
    </source>
</evidence>
<comment type="catalytic activity">
    <reaction evidence="5">
        <text>N(6)-[(R)-lipoyl]-L-lysyl-[protein] + pyruvate + H(+) = N(6)-[(R)-S(8)-acetyldihydrolipoyl]-L-lysyl-[protein] + CO2</text>
        <dbReference type="Rhea" id="RHEA:19189"/>
        <dbReference type="Rhea" id="RHEA-COMP:10474"/>
        <dbReference type="Rhea" id="RHEA-COMP:10478"/>
        <dbReference type="ChEBI" id="CHEBI:15361"/>
        <dbReference type="ChEBI" id="CHEBI:15378"/>
        <dbReference type="ChEBI" id="CHEBI:16526"/>
        <dbReference type="ChEBI" id="CHEBI:83099"/>
        <dbReference type="ChEBI" id="CHEBI:83111"/>
        <dbReference type="EC" id="1.2.4.1"/>
    </reaction>
</comment>
<dbReference type="InterPro" id="IPR033248">
    <property type="entry name" value="Transketolase_C"/>
</dbReference>
<dbReference type="EMBL" id="CAXIEN010000024">
    <property type="protein sequence ID" value="CAL1266532.1"/>
    <property type="molecule type" value="Genomic_DNA"/>
</dbReference>
<proteinExistence type="predicted"/>
<sequence length="229" mass="25191">MDEEMEKDERVFLLGEEVAMYDGAYKVSKTFYMSAGKINVPIVFRGPNGAASGVAAQHSQCFAAWYANCPGLKVISPYSSEDCRGLLKSAIRDPDPVVFLENELLYGVPFEVSDEVMSKDFVLPIGKGGIECEVINLRTIRPLDEQCILESVMKTHHLVTVEQGWPQCGIGSEICARVIESPAFDYLDAPVVRVTGADVPMPYTKSLEPLTIPLSQDVVMAVKKVLNIQ</sequence>
<name>A0AAV1Z537_9ARAC</name>
<evidence type="ECO:0000256" key="5">
    <source>
        <dbReference type="RuleBase" id="RU364074"/>
    </source>
</evidence>
<gene>
    <name evidence="7" type="ORF">LARSCL_LOCUS3150</name>
</gene>
<protein>
    <recommendedName>
        <fullName evidence="5">Pyruvate dehydrogenase E1 component subunit beta</fullName>
        <ecNumber evidence="5">1.2.4.1</ecNumber>
    </recommendedName>
</protein>
<evidence type="ECO:0000313" key="7">
    <source>
        <dbReference type="EMBL" id="CAL1266532.1"/>
    </source>
</evidence>
<dbReference type="Pfam" id="PF02779">
    <property type="entry name" value="Transket_pyr"/>
    <property type="match status" value="1"/>
</dbReference>
<keyword evidence="4 5" id="KW-0670">Pyruvate</keyword>
<dbReference type="InterPro" id="IPR027110">
    <property type="entry name" value="PDHB_mito-type"/>
</dbReference>
<keyword evidence="2 5" id="KW-0560">Oxidoreductase</keyword>
<evidence type="ECO:0000259" key="6">
    <source>
        <dbReference type="SMART" id="SM00861"/>
    </source>
</evidence>
<reference evidence="7 8" key="1">
    <citation type="submission" date="2024-04" db="EMBL/GenBank/DDBJ databases">
        <authorList>
            <person name="Rising A."/>
            <person name="Reimegard J."/>
            <person name="Sonavane S."/>
            <person name="Akerstrom W."/>
            <person name="Nylinder S."/>
            <person name="Hedman E."/>
            <person name="Kallberg Y."/>
        </authorList>
    </citation>
    <scope>NUCLEOTIDE SEQUENCE [LARGE SCALE GENOMIC DNA]</scope>
</reference>
<keyword evidence="8" id="KW-1185">Reference proteome</keyword>
<comment type="cofactor">
    <cofactor evidence="1 5">
        <name>thiamine diphosphate</name>
        <dbReference type="ChEBI" id="CHEBI:58937"/>
    </cofactor>
</comment>
<dbReference type="Pfam" id="PF02780">
    <property type="entry name" value="Transketolase_C"/>
    <property type="match status" value="1"/>
</dbReference>
<dbReference type="Gene3D" id="3.40.50.920">
    <property type="match status" value="1"/>
</dbReference>